<accession>A0A3B0Z2K9</accession>
<dbReference type="Pfam" id="PF00023">
    <property type="entry name" value="Ank"/>
    <property type="match status" value="1"/>
</dbReference>
<gene>
    <name evidence="3" type="ORF">MNBD_GAMMA12-2471</name>
</gene>
<dbReference type="EMBL" id="UOFL01000072">
    <property type="protein sequence ID" value="VAW74946.1"/>
    <property type="molecule type" value="Genomic_DNA"/>
</dbReference>
<dbReference type="Pfam" id="PF12796">
    <property type="entry name" value="Ank_2"/>
    <property type="match status" value="2"/>
</dbReference>
<evidence type="ECO:0000313" key="3">
    <source>
        <dbReference type="EMBL" id="VAW74946.1"/>
    </source>
</evidence>
<dbReference type="PROSITE" id="PS51257">
    <property type="entry name" value="PROKAR_LIPOPROTEIN"/>
    <property type="match status" value="1"/>
</dbReference>
<evidence type="ECO:0000256" key="2">
    <source>
        <dbReference type="ARBA" id="ARBA00023043"/>
    </source>
</evidence>
<dbReference type="Gene3D" id="1.25.40.20">
    <property type="entry name" value="Ankyrin repeat-containing domain"/>
    <property type="match status" value="2"/>
</dbReference>
<reference evidence="3" key="1">
    <citation type="submission" date="2018-06" db="EMBL/GenBank/DDBJ databases">
        <authorList>
            <person name="Zhirakovskaya E."/>
        </authorList>
    </citation>
    <scope>NUCLEOTIDE SEQUENCE</scope>
</reference>
<dbReference type="PROSITE" id="PS50088">
    <property type="entry name" value="ANK_REPEAT"/>
    <property type="match status" value="3"/>
</dbReference>
<dbReference type="InterPro" id="IPR002110">
    <property type="entry name" value="Ankyrin_rpt"/>
</dbReference>
<sequence length="327" mass="36407">MRFYNKNKAVQKITLRHTAFSIILVVSALILSACGTTKSTQIKKLDPKSEALITEFKLLKSLEEKHEAGNTALHIAIEKNSINAVQYLLGRGVNINAQNKNGTTALMMAAARSNGKISGILIKHKAKINLTDKYGYTAMFYAVEEKSAVVIKQLVMAGANPSIKAEFGWTVIMILAGERESYIDTIKLFHAKGVNLNSSESQFGLTALAINNMLQGDIQVFKYLVNNGAKVNHIDKLQRTPLIYALINKNYTKIRYLIEKGADPRLGLYKGLTPLMYAAAQGNSVVVKLLVVHGAKPSFRNKHGKRAIDYARKRRFRGIMSYLRKHR</sequence>
<name>A0A3B0Z2K9_9ZZZZ</name>
<dbReference type="SUPFAM" id="SSF48403">
    <property type="entry name" value="Ankyrin repeat"/>
    <property type="match status" value="1"/>
</dbReference>
<dbReference type="SMART" id="SM00248">
    <property type="entry name" value="ANK"/>
    <property type="match status" value="7"/>
</dbReference>
<keyword evidence="1" id="KW-0677">Repeat</keyword>
<proteinExistence type="predicted"/>
<dbReference type="PROSITE" id="PS50297">
    <property type="entry name" value="ANK_REP_REGION"/>
    <property type="match status" value="3"/>
</dbReference>
<dbReference type="InterPro" id="IPR036770">
    <property type="entry name" value="Ankyrin_rpt-contain_sf"/>
</dbReference>
<organism evidence="3">
    <name type="scientific">hydrothermal vent metagenome</name>
    <dbReference type="NCBI Taxonomy" id="652676"/>
    <lineage>
        <taxon>unclassified sequences</taxon>
        <taxon>metagenomes</taxon>
        <taxon>ecological metagenomes</taxon>
    </lineage>
</organism>
<keyword evidence="2" id="KW-0040">ANK repeat</keyword>
<protein>
    <submittedName>
        <fullName evidence="3">Uncharacterized protein</fullName>
    </submittedName>
</protein>
<dbReference type="AlphaFoldDB" id="A0A3B0Z2K9"/>
<evidence type="ECO:0000256" key="1">
    <source>
        <dbReference type="ARBA" id="ARBA00022737"/>
    </source>
</evidence>
<dbReference type="PANTHER" id="PTHR24171">
    <property type="entry name" value="ANKYRIN REPEAT DOMAIN-CONTAINING PROTEIN 39-RELATED"/>
    <property type="match status" value="1"/>
</dbReference>